<dbReference type="RefSeq" id="WP_208847385.1">
    <property type="nucleotide sequence ID" value="NZ_JAGGDJ010000004.1"/>
</dbReference>
<dbReference type="Pfam" id="PF02586">
    <property type="entry name" value="SRAP"/>
    <property type="match status" value="1"/>
</dbReference>
<comment type="caution">
    <text evidence="9">The sequence shown here is derived from an EMBL/GenBank/DDBJ whole genome shotgun (WGS) entry which is preliminary data.</text>
</comment>
<dbReference type="Gene3D" id="3.90.1680.10">
    <property type="entry name" value="SOS response associated peptidase-like"/>
    <property type="match status" value="1"/>
</dbReference>
<reference evidence="9 10" key="1">
    <citation type="submission" date="2021-03" db="EMBL/GenBank/DDBJ databases">
        <title>Paenibacillus artemisicola MWE-103 whole genome sequence.</title>
        <authorList>
            <person name="Ham Y.J."/>
        </authorList>
    </citation>
    <scope>NUCLEOTIDE SEQUENCE [LARGE SCALE GENOMIC DNA]</scope>
    <source>
        <strain evidence="9 10">MWE-103</strain>
    </source>
</reference>
<keyword evidence="6" id="KW-0238">DNA-binding</keyword>
<keyword evidence="5" id="KW-0190">Covalent protein-DNA linkage</keyword>
<evidence type="ECO:0000256" key="8">
    <source>
        <dbReference type="RuleBase" id="RU364100"/>
    </source>
</evidence>
<dbReference type="Proteomes" id="UP000670947">
    <property type="component" value="Unassembled WGS sequence"/>
</dbReference>
<accession>A0ABS3W7Z9</accession>
<evidence type="ECO:0000313" key="9">
    <source>
        <dbReference type="EMBL" id="MBO7744442.1"/>
    </source>
</evidence>
<keyword evidence="10" id="KW-1185">Reference proteome</keyword>
<evidence type="ECO:0000256" key="6">
    <source>
        <dbReference type="ARBA" id="ARBA00023125"/>
    </source>
</evidence>
<dbReference type="PANTHER" id="PTHR13604:SF0">
    <property type="entry name" value="ABASIC SITE PROCESSING PROTEIN HMCES"/>
    <property type="match status" value="1"/>
</dbReference>
<keyword evidence="3" id="KW-0227">DNA damage</keyword>
<evidence type="ECO:0000256" key="5">
    <source>
        <dbReference type="ARBA" id="ARBA00023124"/>
    </source>
</evidence>
<sequence>MCGRYTINVTLEELMQIFLVEQSNYPLKPNYNVAPTQTVPVILQEEGKRVLEGFHWGLVPFWAKDKKAGFKMINARAETVAEKPAFGRLLNSRRVIIPADGFYEWRKDGKEKQPYRFQLKDKSAFGFAGLWDEWTQPNGENLRSCTIITTTPNALVEDVHDRMPVILERDTVKAWLDPKTNKEFLQNFLVPYPADKMIRYPVSKDVGNVKNNGAGLLEEVALNSK</sequence>
<keyword evidence="2 8" id="KW-0645">Protease</keyword>
<dbReference type="PANTHER" id="PTHR13604">
    <property type="entry name" value="DC12-RELATED"/>
    <property type="match status" value="1"/>
</dbReference>
<keyword evidence="4 8" id="KW-0378">Hydrolase</keyword>
<dbReference type="EC" id="3.4.-.-" evidence="8"/>
<dbReference type="SUPFAM" id="SSF143081">
    <property type="entry name" value="BB1717-like"/>
    <property type="match status" value="1"/>
</dbReference>
<dbReference type="InterPro" id="IPR036590">
    <property type="entry name" value="SRAP-like"/>
</dbReference>
<organism evidence="9 10">
    <name type="scientific">Paenibacillus artemisiicola</name>
    <dbReference type="NCBI Taxonomy" id="1172618"/>
    <lineage>
        <taxon>Bacteria</taxon>
        <taxon>Bacillati</taxon>
        <taxon>Bacillota</taxon>
        <taxon>Bacilli</taxon>
        <taxon>Bacillales</taxon>
        <taxon>Paenibacillaceae</taxon>
        <taxon>Paenibacillus</taxon>
    </lineage>
</organism>
<evidence type="ECO:0000256" key="1">
    <source>
        <dbReference type="ARBA" id="ARBA00008136"/>
    </source>
</evidence>
<keyword evidence="7" id="KW-0456">Lyase</keyword>
<protein>
    <recommendedName>
        <fullName evidence="8">Abasic site processing protein</fullName>
        <ecNumber evidence="8">3.4.-.-</ecNumber>
    </recommendedName>
</protein>
<name>A0ABS3W7Z9_9BACL</name>
<gene>
    <name evidence="9" type="ORF">I8J29_09565</name>
</gene>
<comment type="similarity">
    <text evidence="1 8">Belongs to the SOS response-associated peptidase family.</text>
</comment>
<evidence type="ECO:0000313" key="10">
    <source>
        <dbReference type="Proteomes" id="UP000670947"/>
    </source>
</evidence>
<evidence type="ECO:0000256" key="4">
    <source>
        <dbReference type="ARBA" id="ARBA00022801"/>
    </source>
</evidence>
<dbReference type="EMBL" id="JAGGDJ010000004">
    <property type="protein sequence ID" value="MBO7744442.1"/>
    <property type="molecule type" value="Genomic_DNA"/>
</dbReference>
<dbReference type="InterPro" id="IPR003738">
    <property type="entry name" value="SRAP"/>
</dbReference>
<evidence type="ECO:0000256" key="2">
    <source>
        <dbReference type="ARBA" id="ARBA00022670"/>
    </source>
</evidence>
<proteinExistence type="inferred from homology"/>
<evidence type="ECO:0000256" key="3">
    <source>
        <dbReference type="ARBA" id="ARBA00022763"/>
    </source>
</evidence>
<evidence type="ECO:0000256" key="7">
    <source>
        <dbReference type="ARBA" id="ARBA00023239"/>
    </source>
</evidence>